<evidence type="ECO:0000313" key="2">
    <source>
        <dbReference type="EMBL" id="KAL2333882.1"/>
    </source>
</evidence>
<comment type="caution">
    <text evidence="2">The sequence shown here is derived from an EMBL/GenBank/DDBJ whole genome shotgun (WGS) entry which is preliminary data.</text>
</comment>
<protein>
    <submittedName>
        <fullName evidence="2">Uncharacterized protein</fullName>
    </submittedName>
</protein>
<feature type="region of interest" description="Disordered" evidence="1">
    <location>
        <begin position="30"/>
        <end position="57"/>
    </location>
</feature>
<proteinExistence type="predicted"/>
<name>A0ABD1MDK3_9FABA</name>
<keyword evidence="3" id="KW-1185">Reference proteome</keyword>
<dbReference type="AlphaFoldDB" id="A0ABD1MDK3"/>
<evidence type="ECO:0000313" key="3">
    <source>
        <dbReference type="Proteomes" id="UP001603857"/>
    </source>
</evidence>
<dbReference type="EMBL" id="JBGMDY010000005">
    <property type="protein sequence ID" value="KAL2333882.1"/>
    <property type="molecule type" value="Genomic_DNA"/>
</dbReference>
<accession>A0ABD1MDK3</accession>
<sequence>MRGMIFKRMGITEGSQYSTWVFDLLKTSDMKSPTNEKRSSEGSHLPEGHDIHSPATV</sequence>
<evidence type="ECO:0000256" key="1">
    <source>
        <dbReference type="SAM" id="MobiDB-lite"/>
    </source>
</evidence>
<gene>
    <name evidence="2" type="ORF">Fmac_015095</name>
</gene>
<organism evidence="2 3">
    <name type="scientific">Flemingia macrophylla</name>
    <dbReference type="NCBI Taxonomy" id="520843"/>
    <lineage>
        <taxon>Eukaryota</taxon>
        <taxon>Viridiplantae</taxon>
        <taxon>Streptophyta</taxon>
        <taxon>Embryophyta</taxon>
        <taxon>Tracheophyta</taxon>
        <taxon>Spermatophyta</taxon>
        <taxon>Magnoliopsida</taxon>
        <taxon>eudicotyledons</taxon>
        <taxon>Gunneridae</taxon>
        <taxon>Pentapetalae</taxon>
        <taxon>rosids</taxon>
        <taxon>fabids</taxon>
        <taxon>Fabales</taxon>
        <taxon>Fabaceae</taxon>
        <taxon>Papilionoideae</taxon>
        <taxon>50 kb inversion clade</taxon>
        <taxon>NPAAA clade</taxon>
        <taxon>indigoferoid/millettioid clade</taxon>
        <taxon>Phaseoleae</taxon>
        <taxon>Flemingia</taxon>
    </lineage>
</organism>
<dbReference type="Proteomes" id="UP001603857">
    <property type="component" value="Unassembled WGS sequence"/>
</dbReference>
<reference evidence="2 3" key="1">
    <citation type="submission" date="2024-08" db="EMBL/GenBank/DDBJ databases">
        <title>Insights into the chromosomal genome structure of Flemingia macrophylla.</title>
        <authorList>
            <person name="Ding Y."/>
            <person name="Zhao Y."/>
            <person name="Bi W."/>
            <person name="Wu M."/>
            <person name="Zhao G."/>
            <person name="Gong Y."/>
            <person name="Li W."/>
            <person name="Zhang P."/>
        </authorList>
    </citation>
    <scope>NUCLEOTIDE SEQUENCE [LARGE SCALE GENOMIC DNA]</scope>
    <source>
        <strain evidence="2">DYQJB</strain>
        <tissue evidence="2">Leaf</tissue>
    </source>
</reference>